<dbReference type="EMBL" id="SSTE01013251">
    <property type="protein sequence ID" value="KAA0047360.1"/>
    <property type="molecule type" value="Genomic_DNA"/>
</dbReference>
<dbReference type="AlphaFoldDB" id="A0A5A7TW30"/>
<accession>A0A5A7TW30</accession>
<gene>
    <name evidence="3" type="ORF">E5676_scaffold363G00050</name>
    <name evidence="2" type="ORF">E6C27_scaffold754G00060</name>
</gene>
<feature type="region of interest" description="Disordered" evidence="1">
    <location>
        <begin position="23"/>
        <end position="86"/>
    </location>
</feature>
<dbReference type="Proteomes" id="UP000321947">
    <property type="component" value="Unassembled WGS sequence"/>
</dbReference>
<comment type="caution">
    <text evidence="2">The sequence shown here is derived from an EMBL/GenBank/DDBJ whole genome shotgun (WGS) entry which is preliminary data.</text>
</comment>
<evidence type="ECO:0000313" key="4">
    <source>
        <dbReference type="Proteomes" id="UP000321393"/>
    </source>
</evidence>
<feature type="compositionally biased region" description="Polar residues" evidence="1">
    <location>
        <begin position="49"/>
        <end position="62"/>
    </location>
</feature>
<organism evidence="2 4">
    <name type="scientific">Cucumis melo var. makuwa</name>
    <name type="common">Oriental melon</name>
    <dbReference type="NCBI Taxonomy" id="1194695"/>
    <lineage>
        <taxon>Eukaryota</taxon>
        <taxon>Viridiplantae</taxon>
        <taxon>Streptophyta</taxon>
        <taxon>Embryophyta</taxon>
        <taxon>Tracheophyta</taxon>
        <taxon>Spermatophyta</taxon>
        <taxon>Magnoliopsida</taxon>
        <taxon>eudicotyledons</taxon>
        <taxon>Gunneridae</taxon>
        <taxon>Pentapetalae</taxon>
        <taxon>rosids</taxon>
        <taxon>fabids</taxon>
        <taxon>Cucurbitales</taxon>
        <taxon>Cucurbitaceae</taxon>
        <taxon>Benincaseae</taxon>
        <taxon>Cucumis</taxon>
    </lineage>
</organism>
<sequence>MNFCSNGVILRSAWVRAAQCHWPNKPPISGLKGQKEGDENVAHSKRFQKGSSSRTKFTPSFSGSKKIQKKKEGKGNGPTAAAEGKGKTQVAIKGKCFHYNVDEHWKRNYPKYLANKKKKEVKYD</sequence>
<evidence type="ECO:0000313" key="5">
    <source>
        <dbReference type="Proteomes" id="UP000321947"/>
    </source>
</evidence>
<name>A0A5A7TW30_CUCMM</name>
<reference evidence="4 5" key="1">
    <citation type="submission" date="2019-08" db="EMBL/GenBank/DDBJ databases">
        <title>Draft genome sequences of two oriental melons (Cucumis melo L. var makuwa).</title>
        <authorList>
            <person name="Kwon S.-Y."/>
        </authorList>
    </citation>
    <scope>NUCLEOTIDE SEQUENCE [LARGE SCALE GENOMIC DNA]</scope>
    <source>
        <strain evidence="5">cv. Chang Bougi</strain>
        <strain evidence="4">cv. SW 3</strain>
        <tissue evidence="2">Leaf</tissue>
    </source>
</reference>
<dbReference type="Proteomes" id="UP000321393">
    <property type="component" value="Unassembled WGS sequence"/>
</dbReference>
<evidence type="ECO:0000313" key="2">
    <source>
        <dbReference type="EMBL" id="KAA0047360.1"/>
    </source>
</evidence>
<feature type="compositionally biased region" description="Basic and acidic residues" evidence="1">
    <location>
        <begin position="33"/>
        <end position="42"/>
    </location>
</feature>
<dbReference type="EMBL" id="SSTD01009625">
    <property type="protein sequence ID" value="TYK14037.1"/>
    <property type="molecule type" value="Genomic_DNA"/>
</dbReference>
<evidence type="ECO:0000313" key="3">
    <source>
        <dbReference type="EMBL" id="TYK14037.1"/>
    </source>
</evidence>
<proteinExistence type="predicted"/>
<protein>
    <submittedName>
        <fullName evidence="2">Gag/pol protein</fullName>
    </submittedName>
</protein>
<evidence type="ECO:0000256" key="1">
    <source>
        <dbReference type="SAM" id="MobiDB-lite"/>
    </source>
</evidence>